<organism evidence="13 14">
    <name type="scientific">Haemophilus influenzae 22.4-21</name>
    <dbReference type="NCBI Taxonomy" id="375063"/>
    <lineage>
        <taxon>Bacteria</taxon>
        <taxon>Pseudomonadati</taxon>
        <taxon>Pseudomonadota</taxon>
        <taxon>Gammaproteobacteria</taxon>
        <taxon>Pasteurellales</taxon>
        <taxon>Pasteurellaceae</taxon>
        <taxon>Haemophilus</taxon>
    </lineage>
</organism>
<dbReference type="GO" id="GO:0005524">
    <property type="term" value="F:ATP binding"/>
    <property type="evidence" value="ECO:0007669"/>
    <property type="project" value="UniProtKB-KW"/>
</dbReference>
<dbReference type="EC" id="6.1.1.7" evidence="2"/>
<evidence type="ECO:0000256" key="6">
    <source>
        <dbReference type="ARBA" id="ARBA00022741"/>
    </source>
</evidence>
<dbReference type="GO" id="GO:0004813">
    <property type="term" value="F:alanine-tRNA ligase activity"/>
    <property type="evidence" value="ECO:0007669"/>
    <property type="project" value="UniProtKB-EC"/>
</dbReference>
<keyword evidence="4" id="KW-0820">tRNA-binding</keyword>
<comment type="similarity">
    <text evidence="1">Belongs to the class-II aminoacyl-tRNA synthetase family.</text>
</comment>
<gene>
    <name evidence="13" type="primary">alaS</name>
    <name evidence="13" type="ORF">CGSHiR3021_07602</name>
</gene>
<sequence length="134" mass="14120">MEKELQGLKEKAAMQAGSDFVKSAVKINDVSVIAQQLDGIETKSLRVMVDDLKNQLGSGVIAFASILDEKVNLVVGVTNDLTAKIKAGELVNLMAQQVGGKGGGRPDMAMAGGSQPENVAQAIKVAQDWLNKNL</sequence>
<evidence type="ECO:0000313" key="14">
    <source>
        <dbReference type="Proteomes" id="UP000005596"/>
    </source>
</evidence>
<feature type="domain" description="DHHA1" evidence="12">
    <location>
        <begin position="30"/>
        <end position="131"/>
    </location>
</feature>
<dbReference type="EMBL" id="AAZJ01000003">
    <property type="protein sequence ID" value="EDK14294.1"/>
    <property type="molecule type" value="Genomic_DNA"/>
</dbReference>
<evidence type="ECO:0000256" key="11">
    <source>
        <dbReference type="ARBA" id="ARBA00032577"/>
    </source>
</evidence>
<evidence type="ECO:0000256" key="9">
    <source>
        <dbReference type="ARBA" id="ARBA00022917"/>
    </source>
</evidence>
<evidence type="ECO:0000256" key="3">
    <source>
        <dbReference type="ARBA" id="ARBA00017959"/>
    </source>
</evidence>
<keyword evidence="5 13" id="KW-0436">Ligase</keyword>
<dbReference type="GO" id="GO:0006412">
    <property type="term" value="P:translation"/>
    <property type="evidence" value="ECO:0007669"/>
    <property type="project" value="UniProtKB-KW"/>
</dbReference>
<accession>A4NX66</accession>
<keyword evidence="10 13" id="KW-0030">Aminoacyl-tRNA synthetase</keyword>
<keyword evidence="9" id="KW-0648">Protein biosynthesis</keyword>
<dbReference type="InterPro" id="IPR003156">
    <property type="entry name" value="DHHA1_dom"/>
</dbReference>
<evidence type="ECO:0000256" key="1">
    <source>
        <dbReference type="ARBA" id="ARBA00008226"/>
    </source>
</evidence>
<reference evidence="13 14" key="1">
    <citation type="journal article" date="2007" name="Genome Biol.">
        <title>Characterization and modeling of the Haemophilus influenzae core and supragenomes based on the complete genomic sequences of Rd and 12 clinical nontypeable strains.</title>
        <authorList>
            <person name="Hogg J.S."/>
            <person name="Hu F.Z."/>
            <person name="Janto B."/>
            <person name="Boissy R."/>
            <person name="Hayes J."/>
            <person name="Keefe R."/>
            <person name="Post J.C."/>
            <person name="Ehrlich G.D."/>
        </authorList>
    </citation>
    <scope>NUCLEOTIDE SEQUENCE [LARGE SCALE GENOMIC DNA]</scope>
    <source>
        <strain evidence="13 14">22.4-21</strain>
    </source>
</reference>
<keyword evidence="8" id="KW-0694">RNA-binding</keyword>
<dbReference type="GO" id="GO:0000049">
    <property type="term" value="F:tRNA binding"/>
    <property type="evidence" value="ECO:0007669"/>
    <property type="project" value="UniProtKB-KW"/>
</dbReference>
<dbReference type="FunFam" id="3.10.310.40:FF:000001">
    <property type="entry name" value="Alanine--tRNA ligase"/>
    <property type="match status" value="1"/>
</dbReference>
<evidence type="ECO:0000256" key="5">
    <source>
        <dbReference type="ARBA" id="ARBA00022598"/>
    </source>
</evidence>
<evidence type="ECO:0000256" key="10">
    <source>
        <dbReference type="ARBA" id="ARBA00023146"/>
    </source>
</evidence>
<evidence type="ECO:0000313" key="13">
    <source>
        <dbReference type="EMBL" id="EDK14294.1"/>
    </source>
</evidence>
<evidence type="ECO:0000259" key="12">
    <source>
        <dbReference type="Pfam" id="PF02272"/>
    </source>
</evidence>
<keyword evidence="7" id="KW-0067">ATP-binding</keyword>
<keyword evidence="6" id="KW-0547">Nucleotide-binding</keyword>
<evidence type="ECO:0000256" key="4">
    <source>
        <dbReference type="ARBA" id="ARBA00022555"/>
    </source>
</evidence>
<name>A4NX66_HAEIF</name>
<proteinExistence type="inferred from homology"/>
<dbReference type="Proteomes" id="UP000005596">
    <property type="component" value="Unassembled WGS sequence"/>
</dbReference>
<protein>
    <recommendedName>
        <fullName evidence="3">Alanine--tRNA ligase</fullName>
        <ecNumber evidence="2">6.1.1.7</ecNumber>
    </recommendedName>
    <alternativeName>
        <fullName evidence="11">Alanyl-tRNA synthetase</fullName>
    </alternativeName>
</protein>
<evidence type="ECO:0000256" key="8">
    <source>
        <dbReference type="ARBA" id="ARBA00022884"/>
    </source>
</evidence>
<dbReference type="Gene3D" id="3.10.310.40">
    <property type="match status" value="1"/>
</dbReference>
<evidence type="ECO:0000256" key="7">
    <source>
        <dbReference type="ARBA" id="ARBA00022840"/>
    </source>
</evidence>
<dbReference type="Pfam" id="PF02272">
    <property type="entry name" value="DHHA1"/>
    <property type="match status" value="1"/>
</dbReference>
<evidence type="ECO:0000256" key="2">
    <source>
        <dbReference type="ARBA" id="ARBA00013168"/>
    </source>
</evidence>
<dbReference type="AlphaFoldDB" id="A4NX66"/>